<proteinExistence type="predicted"/>
<protein>
    <submittedName>
        <fullName evidence="1">Uncharacterized protein</fullName>
    </submittedName>
</protein>
<comment type="caution">
    <text evidence="1">The sequence shown here is derived from an EMBL/GenBank/DDBJ whole genome shotgun (WGS) entry which is preliminary data.</text>
</comment>
<gene>
    <name evidence="1" type="ORF">JR316_0009868</name>
</gene>
<keyword evidence="2" id="KW-1185">Reference proteome</keyword>
<accession>A0ACB8GQK3</accession>
<name>A0ACB8GQK3_PSICU</name>
<dbReference type="Proteomes" id="UP000664032">
    <property type="component" value="Unassembled WGS sequence"/>
</dbReference>
<reference evidence="1" key="1">
    <citation type="submission" date="2021-10" db="EMBL/GenBank/DDBJ databases">
        <title>Psilocybe cubensis genome.</title>
        <authorList>
            <person name="Mckernan K.J."/>
            <person name="Crawford S."/>
            <person name="Trippe A."/>
            <person name="Kane L.T."/>
            <person name="Mclaughlin S."/>
        </authorList>
    </citation>
    <scope>NUCLEOTIDE SEQUENCE</scope>
    <source>
        <strain evidence="1">MGC-MH-2018</strain>
    </source>
</reference>
<evidence type="ECO:0000313" key="2">
    <source>
        <dbReference type="Proteomes" id="UP000664032"/>
    </source>
</evidence>
<dbReference type="EMBL" id="JAFIQS020000009">
    <property type="protein sequence ID" value="KAH9477642.1"/>
    <property type="molecule type" value="Genomic_DNA"/>
</dbReference>
<organism evidence="1 2">
    <name type="scientific">Psilocybe cubensis</name>
    <name type="common">Psychedelic mushroom</name>
    <name type="synonym">Stropharia cubensis</name>
    <dbReference type="NCBI Taxonomy" id="181762"/>
    <lineage>
        <taxon>Eukaryota</taxon>
        <taxon>Fungi</taxon>
        <taxon>Dikarya</taxon>
        <taxon>Basidiomycota</taxon>
        <taxon>Agaricomycotina</taxon>
        <taxon>Agaricomycetes</taxon>
        <taxon>Agaricomycetidae</taxon>
        <taxon>Agaricales</taxon>
        <taxon>Agaricineae</taxon>
        <taxon>Strophariaceae</taxon>
        <taxon>Psilocybe</taxon>
    </lineage>
</organism>
<evidence type="ECO:0000313" key="1">
    <source>
        <dbReference type="EMBL" id="KAH9477642.1"/>
    </source>
</evidence>
<sequence>MKDLGKLFKDTLSISSALANYFGKSNYGTFHLDIQRKVDGVAQGIKSHSDTWFLSSYTQVVSVYTCMPLIKKCIKSNVLNWICIAYDLEQVLASPVIGVGNLQSEVVNIYNHQFNQMMKESSHHIYFLAYYLHPLFHQYEGIQLVMPPLSKDQALTKENYPTLFKLLLTSVLCIFQGKQLRTQDSGMEVVPILICQLIAYAYNQTLFQQAPLTRNTKPLKWRNQFAQDSNSNLLARVAIKIFSISPSEICDERTASRLGWFNAARRSSITPEHLISSAKLYDYYVNGFSEKGFKHSARVHLSTISEFPMNSAPSTFSAPTLMDLVNKDNVDPQLNSAALEHLWFNNPDPYD</sequence>